<evidence type="ECO:0000313" key="4">
    <source>
        <dbReference type="EMBL" id="KAF7306418.1"/>
    </source>
</evidence>
<dbReference type="AlphaFoldDB" id="A0A8H6SV16"/>
<dbReference type="OrthoDB" id="5961at2759"/>
<dbReference type="GeneID" id="59343661"/>
<keyword evidence="2" id="KW-1133">Transmembrane helix</keyword>
<dbReference type="InterPro" id="IPR018767">
    <property type="entry name" value="Brl1/Brr6_dom"/>
</dbReference>
<gene>
    <name evidence="4" type="ORF">MIND_00433000</name>
</gene>
<dbReference type="InterPro" id="IPR040202">
    <property type="entry name" value="Brl1/Brr6"/>
</dbReference>
<dbReference type="EMBL" id="JACAZF010000004">
    <property type="protein sequence ID" value="KAF7306418.1"/>
    <property type="molecule type" value="Genomic_DNA"/>
</dbReference>
<dbReference type="GO" id="GO:0006998">
    <property type="term" value="P:nuclear envelope organization"/>
    <property type="evidence" value="ECO:0007669"/>
    <property type="project" value="InterPro"/>
</dbReference>
<reference evidence="4" key="1">
    <citation type="submission" date="2020-05" db="EMBL/GenBank/DDBJ databases">
        <title>Mycena genomes resolve the evolution of fungal bioluminescence.</title>
        <authorList>
            <person name="Tsai I.J."/>
        </authorList>
    </citation>
    <scope>NUCLEOTIDE SEQUENCE</scope>
    <source>
        <strain evidence="4">171206Taipei</strain>
    </source>
</reference>
<feature type="region of interest" description="Disordered" evidence="1">
    <location>
        <begin position="364"/>
        <end position="388"/>
    </location>
</feature>
<evidence type="ECO:0000256" key="1">
    <source>
        <dbReference type="SAM" id="MobiDB-lite"/>
    </source>
</evidence>
<feature type="domain" description="Brl1/Brr6" evidence="3">
    <location>
        <begin position="173"/>
        <end position="304"/>
    </location>
</feature>
<keyword evidence="2" id="KW-0472">Membrane</keyword>
<dbReference type="Proteomes" id="UP000636479">
    <property type="component" value="Unassembled WGS sequence"/>
</dbReference>
<dbReference type="GO" id="GO:0031965">
    <property type="term" value="C:nuclear membrane"/>
    <property type="evidence" value="ECO:0007669"/>
    <property type="project" value="InterPro"/>
</dbReference>
<feature type="region of interest" description="Disordered" evidence="1">
    <location>
        <begin position="1"/>
        <end position="70"/>
    </location>
</feature>
<dbReference type="SMART" id="SM01042">
    <property type="entry name" value="Brr6_like_C_C"/>
    <property type="match status" value="1"/>
</dbReference>
<evidence type="ECO:0000313" key="5">
    <source>
        <dbReference type="Proteomes" id="UP000636479"/>
    </source>
</evidence>
<accession>A0A8H6SV16</accession>
<comment type="caution">
    <text evidence="4">The sequence shown here is derived from an EMBL/GenBank/DDBJ whole genome shotgun (WGS) entry which is preliminary data.</text>
</comment>
<protein>
    <submittedName>
        <fullName evidence="4">Nuclear membrane protein</fullName>
    </submittedName>
</protein>
<organism evidence="4 5">
    <name type="scientific">Mycena indigotica</name>
    <dbReference type="NCBI Taxonomy" id="2126181"/>
    <lineage>
        <taxon>Eukaryota</taxon>
        <taxon>Fungi</taxon>
        <taxon>Dikarya</taxon>
        <taxon>Basidiomycota</taxon>
        <taxon>Agaricomycotina</taxon>
        <taxon>Agaricomycetes</taxon>
        <taxon>Agaricomycetidae</taxon>
        <taxon>Agaricales</taxon>
        <taxon>Marasmiineae</taxon>
        <taxon>Mycenaceae</taxon>
        <taxon>Mycena</taxon>
    </lineage>
</organism>
<feature type="compositionally biased region" description="Acidic residues" evidence="1">
    <location>
        <begin position="130"/>
        <end position="139"/>
    </location>
</feature>
<feature type="region of interest" description="Disordered" evidence="1">
    <location>
        <begin position="125"/>
        <end position="149"/>
    </location>
</feature>
<keyword evidence="2" id="KW-0812">Transmembrane</keyword>
<dbReference type="Pfam" id="PF10104">
    <property type="entry name" value="Brr6_like_C_C"/>
    <property type="match status" value="1"/>
</dbReference>
<dbReference type="GO" id="GO:0055088">
    <property type="term" value="P:lipid homeostasis"/>
    <property type="evidence" value="ECO:0007669"/>
    <property type="project" value="InterPro"/>
</dbReference>
<feature type="transmembrane region" description="Helical" evidence="2">
    <location>
        <begin position="179"/>
        <end position="200"/>
    </location>
</feature>
<dbReference type="PANTHER" id="PTHR28136:SF1">
    <property type="entry name" value="NUCLEUS EXPORT PROTEIN BRL1"/>
    <property type="match status" value="1"/>
</dbReference>
<evidence type="ECO:0000259" key="3">
    <source>
        <dbReference type="SMART" id="SM01042"/>
    </source>
</evidence>
<sequence>MKRSTEAPMDFEYTNRPQTTPVWATPAKRSHADLAPSTPTPSTPTRFGFGENKNVPFIFQSPPAPHSPTVDMGWAPPPNFSPEKAFPEVRDVDMPEASPGDERRVATGALRRVHRSRMQAKAQAQAMVETDSDSEDGEEGDYKGLQRTGSTSNHYTVNMAAPAPPPSDVPYVLLGYLQFFFNLSLVLLFLYLVLAFIWTVQRDVQERISEYSQDIIQDIALCRRQHTNNLCDTPLPAMAAQCAAWATCMARDPAVVGRARVGAELIAEVVNGFVEPISWKTLGFTLTSLAFLTLFVNTLLSLYRERAKPTTADNRAATPGPVPVPMHLPLPPATPYRHPAQGGYLSPAPTPAWGRKYKQDYDAEEDGLATPTRARRRRIEGGAAVKVR</sequence>
<name>A0A8H6SV16_9AGAR</name>
<feature type="transmembrane region" description="Helical" evidence="2">
    <location>
        <begin position="282"/>
        <end position="303"/>
    </location>
</feature>
<dbReference type="RefSeq" id="XP_037221437.1">
    <property type="nucleotide sequence ID" value="XM_037361145.1"/>
</dbReference>
<proteinExistence type="predicted"/>
<dbReference type="PANTHER" id="PTHR28136">
    <property type="entry name" value="NUCLEUS EXPORT PROTEIN BRR6"/>
    <property type="match status" value="1"/>
</dbReference>
<evidence type="ECO:0000256" key="2">
    <source>
        <dbReference type="SAM" id="Phobius"/>
    </source>
</evidence>
<keyword evidence="5" id="KW-1185">Reference proteome</keyword>